<evidence type="ECO:0000313" key="11">
    <source>
        <dbReference type="EMBL" id="CAH9088110.1"/>
    </source>
</evidence>
<reference evidence="11" key="1">
    <citation type="submission" date="2022-07" db="EMBL/GenBank/DDBJ databases">
        <authorList>
            <person name="Macas J."/>
            <person name="Novak P."/>
            <person name="Neumann P."/>
        </authorList>
    </citation>
    <scope>NUCLEOTIDE SEQUENCE</scope>
</reference>
<keyword evidence="6" id="KW-0995">Kinetochore</keyword>
<dbReference type="GO" id="GO:0051301">
    <property type="term" value="P:cell division"/>
    <property type="evidence" value="ECO:0007669"/>
    <property type="project" value="UniProtKB-KW"/>
</dbReference>
<dbReference type="GO" id="GO:0000444">
    <property type="term" value="C:MIS12/MIND type complex"/>
    <property type="evidence" value="ECO:0007669"/>
    <property type="project" value="TreeGrafter"/>
</dbReference>
<dbReference type="GO" id="GO:0000070">
    <property type="term" value="P:mitotic sister chromatid segregation"/>
    <property type="evidence" value="ECO:0007669"/>
    <property type="project" value="TreeGrafter"/>
</dbReference>
<keyword evidence="5" id="KW-0498">Mitosis</keyword>
<evidence type="ECO:0000313" key="12">
    <source>
        <dbReference type="Proteomes" id="UP001152484"/>
    </source>
</evidence>
<dbReference type="GO" id="GO:0005634">
    <property type="term" value="C:nucleus"/>
    <property type="evidence" value="ECO:0007669"/>
    <property type="project" value="InterPro"/>
</dbReference>
<keyword evidence="8" id="KW-0131">Cell cycle</keyword>
<dbReference type="InterPro" id="IPR008685">
    <property type="entry name" value="Centromere_Mis12"/>
</dbReference>
<feature type="coiled-coil region" evidence="10">
    <location>
        <begin position="119"/>
        <end position="146"/>
    </location>
</feature>
<evidence type="ECO:0000256" key="4">
    <source>
        <dbReference type="ARBA" id="ARBA00022618"/>
    </source>
</evidence>
<dbReference type="AlphaFoldDB" id="A0A9P0Z5T8"/>
<evidence type="ECO:0000256" key="8">
    <source>
        <dbReference type="ARBA" id="ARBA00023306"/>
    </source>
</evidence>
<keyword evidence="12" id="KW-1185">Reference proteome</keyword>
<organism evidence="11 12">
    <name type="scientific">Cuscuta europaea</name>
    <name type="common">European dodder</name>
    <dbReference type="NCBI Taxonomy" id="41803"/>
    <lineage>
        <taxon>Eukaryota</taxon>
        <taxon>Viridiplantae</taxon>
        <taxon>Streptophyta</taxon>
        <taxon>Embryophyta</taxon>
        <taxon>Tracheophyta</taxon>
        <taxon>Spermatophyta</taxon>
        <taxon>Magnoliopsida</taxon>
        <taxon>eudicotyledons</taxon>
        <taxon>Gunneridae</taxon>
        <taxon>Pentapetalae</taxon>
        <taxon>asterids</taxon>
        <taxon>lamiids</taxon>
        <taxon>Solanales</taxon>
        <taxon>Convolvulaceae</taxon>
        <taxon>Cuscuteae</taxon>
        <taxon>Cuscuta</taxon>
        <taxon>Cuscuta subgen. Cuscuta</taxon>
    </lineage>
</organism>
<evidence type="ECO:0000256" key="9">
    <source>
        <dbReference type="ARBA" id="ARBA00023328"/>
    </source>
</evidence>
<dbReference type="EMBL" id="CAMAPE010000019">
    <property type="protein sequence ID" value="CAH9088110.1"/>
    <property type="molecule type" value="Genomic_DNA"/>
</dbReference>
<comment type="caution">
    <text evidence="11">The sequence shown here is derived from an EMBL/GenBank/DDBJ whole genome shotgun (WGS) entry which is preliminary data.</text>
</comment>
<protein>
    <submittedName>
        <fullName evidence="11">Uncharacterized protein</fullName>
    </submittedName>
</protein>
<dbReference type="PANTHER" id="PTHR14527">
    <property type="entry name" value="PROTEIN MIS12 HOMOLOG"/>
    <property type="match status" value="1"/>
</dbReference>
<evidence type="ECO:0000256" key="6">
    <source>
        <dbReference type="ARBA" id="ARBA00022838"/>
    </source>
</evidence>
<keyword evidence="9" id="KW-0137">Centromere</keyword>
<dbReference type="Proteomes" id="UP001152484">
    <property type="component" value="Unassembled WGS sequence"/>
</dbReference>
<keyword evidence="3" id="KW-0158">Chromosome</keyword>
<comment type="subcellular location">
    <subcellularLocation>
        <location evidence="1">Chromosome</location>
        <location evidence="1">Centromere</location>
        <location evidence="1">Kinetochore</location>
    </subcellularLocation>
</comment>
<dbReference type="PANTHER" id="PTHR14527:SF2">
    <property type="entry name" value="PROTEIN MIS12 HOMOLOG"/>
    <property type="match status" value="1"/>
</dbReference>
<accession>A0A9P0Z5T8</accession>
<comment type="similarity">
    <text evidence="2">Belongs to the mis12 family.</text>
</comment>
<sequence length="249" mass="28572">MQGSEGEKIFDSYNLNPQLFVNEVTDSVNTIVNEAFDFFLQETATVLKVEGTDRFEPLKKGVEYIRSMVQSKLDQRQYMWQKYCLSQCFTVPQGFSLPQADKPSLDTSSDQDTELDAQLDSLRSKLAQVVEESTDLNKELQELEMQSSKRKCSAASLNEVIQFYNELGLHEKFSELVTTASELRSSLEKRVTQMCSEIEHERAEKIRKLDDDDKLRLNYHGYGDHSGLSNAKLEDLKQFLDDLKTPNDL</sequence>
<evidence type="ECO:0000256" key="10">
    <source>
        <dbReference type="SAM" id="Coils"/>
    </source>
</evidence>
<name>A0A9P0Z5T8_CUSEU</name>
<dbReference type="GO" id="GO:0051382">
    <property type="term" value="P:kinetochore assembly"/>
    <property type="evidence" value="ECO:0007669"/>
    <property type="project" value="TreeGrafter"/>
</dbReference>
<keyword evidence="7 10" id="KW-0175">Coiled coil</keyword>
<evidence type="ECO:0000256" key="3">
    <source>
        <dbReference type="ARBA" id="ARBA00022454"/>
    </source>
</evidence>
<evidence type="ECO:0000256" key="7">
    <source>
        <dbReference type="ARBA" id="ARBA00023054"/>
    </source>
</evidence>
<proteinExistence type="inferred from homology"/>
<evidence type="ECO:0000256" key="1">
    <source>
        <dbReference type="ARBA" id="ARBA00004629"/>
    </source>
</evidence>
<evidence type="ECO:0000256" key="5">
    <source>
        <dbReference type="ARBA" id="ARBA00022776"/>
    </source>
</evidence>
<keyword evidence="4" id="KW-0132">Cell division</keyword>
<gene>
    <name evidence="11" type="ORF">CEURO_LOCUS10356</name>
</gene>
<dbReference type="Pfam" id="PF05859">
    <property type="entry name" value="Mis12"/>
    <property type="match status" value="1"/>
</dbReference>
<evidence type="ECO:0000256" key="2">
    <source>
        <dbReference type="ARBA" id="ARBA00008643"/>
    </source>
</evidence>
<dbReference type="OrthoDB" id="1884855at2759"/>